<evidence type="ECO:0000256" key="10">
    <source>
        <dbReference type="SAM" id="MobiDB-lite"/>
    </source>
</evidence>
<evidence type="ECO:0000256" key="3">
    <source>
        <dbReference type="ARBA" id="ARBA00022664"/>
    </source>
</evidence>
<dbReference type="Pfam" id="PF01423">
    <property type="entry name" value="LSM"/>
    <property type="match status" value="1"/>
</dbReference>
<feature type="domain" description="Sm" evidence="11">
    <location>
        <begin position="123"/>
        <end position="195"/>
    </location>
</feature>
<feature type="compositionally biased region" description="Basic and acidic residues" evidence="10">
    <location>
        <begin position="61"/>
        <end position="74"/>
    </location>
</feature>
<evidence type="ECO:0000256" key="2">
    <source>
        <dbReference type="ARBA" id="ARBA00007927"/>
    </source>
</evidence>
<evidence type="ECO:0000256" key="4">
    <source>
        <dbReference type="ARBA" id="ARBA00022728"/>
    </source>
</evidence>
<dbReference type="CDD" id="cd01722">
    <property type="entry name" value="Sm_F"/>
    <property type="match status" value="1"/>
</dbReference>
<proteinExistence type="inferred from homology"/>
<evidence type="ECO:0000313" key="12">
    <source>
        <dbReference type="EMBL" id="GAC96964.1"/>
    </source>
</evidence>
<evidence type="ECO:0000256" key="8">
    <source>
        <dbReference type="ARBA" id="ARBA00023274"/>
    </source>
</evidence>
<dbReference type="InterPro" id="IPR016487">
    <property type="entry name" value="Lsm6/sSmF"/>
</dbReference>
<dbReference type="InterPro" id="IPR047575">
    <property type="entry name" value="Sm"/>
</dbReference>
<dbReference type="GO" id="GO:0003723">
    <property type="term" value="F:RNA binding"/>
    <property type="evidence" value="ECO:0007669"/>
    <property type="project" value="UniProtKB-KW"/>
</dbReference>
<dbReference type="PROSITE" id="PS52002">
    <property type="entry name" value="SM"/>
    <property type="match status" value="1"/>
</dbReference>
<gene>
    <name evidence="12" type="ORF">PHSY_004548</name>
</gene>
<organism evidence="12 13">
    <name type="scientific">Pseudozyma hubeiensis (strain SY62)</name>
    <name type="common">Yeast</name>
    <dbReference type="NCBI Taxonomy" id="1305764"/>
    <lineage>
        <taxon>Eukaryota</taxon>
        <taxon>Fungi</taxon>
        <taxon>Dikarya</taxon>
        <taxon>Basidiomycota</taxon>
        <taxon>Ustilaginomycotina</taxon>
        <taxon>Ustilaginomycetes</taxon>
        <taxon>Ustilaginales</taxon>
        <taxon>Ustilaginaceae</taxon>
        <taxon>Pseudozyma</taxon>
    </lineage>
</organism>
<keyword evidence="8" id="KW-0687">Ribonucleoprotein</keyword>
<dbReference type="InterPro" id="IPR034100">
    <property type="entry name" value="Sm_F"/>
</dbReference>
<evidence type="ECO:0000256" key="7">
    <source>
        <dbReference type="ARBA" id="ARBA00023242"/>
    </source>
</evidence>
<feature type="compositionally biased region" description="Polar residues" evidence="10">
    <location>
        <begin position="48"/>
        <end position="60"/>
    </location>
</feature>
<dbReference type="HOGENOM" id="CLU_1384714_0_0_1"/>
<dbReference type="PANTHER" id="PTHR11021">
    <property type="entry name" value="SMALL NUCLEAR RIBONUCLEOPROTEIN F SNRNP-F"/>
    <property type="match status" value="1"/>
</dbReference>
<dbReference type="GO" id="GO:0000398">
    <property type="term" value="P:mRNA splicing, via spliceosome"/>
    <property type="evidence" value="ECO:0007669"/>
    <property type="project" value="InterPro"/>
</dbReference>
<keyword evidence="4" id="KW-0747">Spliceosome</keyword>
<dbReference type="GO" id="GO:0034715">
    <property type="term" value="C:pICln-Sm protein complex"/>
    <property type="evidence" value="ECO:0007669"/>
    <property type="project" value="TreeGrafter"/>
</dbReference>
<comment type="similarity">
    <text evidence="2">Belongs to the snRNP Sm proteins family. SmF/LSm6 subfamily.</text>
</comment>
<dbReference type="STRING" id="1305764.R9P6K0"/>
<dbReference type="PANTHER" id="PTHR11021:SF0">
    <property type="entry name" value="SMALL NUCLEAR RIBONUCLEOPROTEIN F"/>
    <property type="match status" value="1"/>
</dbReference>
<reference evidence="13" key="1">
    <citation type="journal article" date="2013" name="Genome Announc.">
        <title>Draft genome sequence of the basidiomycetous yeast-like fungus Pseudozyma hubeiensis SY62, which produces an abundant amount of the biosurfactant mannosylerythritol lipids.</title>
        <authorList>
            <person name="Konishi M."/>
            <person name="Hatada Y."/>
            <person name="Horiuchi J."/>
        </authorList>
    </citation>
    <scope>NUCLEOTIDE SEQUENCE [LARGE SCALE GENOMIC DNA]</scope>
    <source>
        <strain evidence="13">SY62</strain>
    </source>
</reference>
<dbReference type="SMART" id="SM00651">
    <property type="entry name" value="Sm"/>
    <property type="match status" value="1"/>
</dbReference>
<sequence>MKCSQINAKFATFIGLRKEERCGALALWFAFPSSHLPGQHIYPRRTVNEPNLPQPTQSSKSEYRKSSDHHETERRRPHCAVVDLDRAFEFRFRRYPRSAELPRRSVCPSHNRTFTMSSFQPVNPKPFLQLQTGKPVLVRLKWGMEYKGFLVSTDSYMNLQLANTEEFQDGKSNGMLGEVFIRCNNVLYLRELPDESS</sequence>
<evidence type="ECO:0000256" key="9">
    <source>
        <dbReference type="ARBA" id="ARBA00030144"/>
    </source>
</evidence>
<keyword evidence="13" id="KW-1185">Reference proteome</keyword>
<accession>R9P6K0</accession>
<dbReference type="RefSeq" id="XP_012190551.1">
    <property type="nucleotide sequence ID" value="XM_012335161.1"/>
</dbReference>
<dbReference type="SUPFAM" id="SSF50182">
    <property type="entry name" value="Sm-like ribonucleoproteins"/>
    <property type="match status" value="1"/>
</dbReference>
<dbReference type="EMBL" id="DF238808">
    <property type="protein sequence ID" value="GAC96964.1"/>
    <property type="molecule type" value="Genomic_DNA"/>
</dbReference>
<keyword evidence="7" id="KW-0539">Nucleus</keyword>
<dbReference type="Proteomes" id="UP000014071">
    <property type="component" value="Unassembled WGS sequence"/>
</dbReference>
<comment type="subcellular location">
    <subcellularLocation>
        <location evidence="1">Nucleus</location>
    </subcellularLocation>
</comment>
<evidence type="ECO:0000313" key="13">
    <source>
        <dbReference type="Proteomes" id="UP000014071"/>
    </source>
</evidence>
<keyword evidence="3" id="KW-0507">mRNA processing</keyword>
<dbReference type="GO" id="GO:0005685">
    <property type="term" value="C:U1 snRNP"/>
    <property type="evidence" value="ECO:0007669"/>
    <property type="project" value="TreeGrafter"/>
</dbReference>
<dbReference type="FunFam" id="2.30.30.100:FF:000011">
    <property type="entry name" value="small nuclear ribonucleoprotein F"/>
    <property type="match status" value="1"/>
</dbReference>
<dbReference type="AlphaFoldDB" id="R9P6K0"/>
<protein>
    <recommendedName>
        <fullName evidence="9">Sm protein F</fullName>
    </recommendedName>
</protein>
<dbReference type="InterPro" id="IPR001163">
    <property type="entry name" value="Sm_dom_euk/arc"/>
</dbReference>
<evidence type="ECO:0000256" key="5">
    <source>
        <dbReference type="ARBA" id="ARBA00022884"/>
    </source>
</evidence>
<dbReference type="GO" id="GO:0071013">
    <property type="term" value="C:catalytic step 2 spliceosome"/>
    <property type="evidence" value="ECO:0007669"/>
    <property type="project" value="TreeGrafter"/>
</dbReference>
<evidence type="ECO:0000256" key="6">
    <source>
        <dbReference type="ARBA" id="ARBA00023187"/>
    </source>
</evidence>
<feature type="region of interest" description="Disordered" evidence="10">
    <location>
        <begin position="41"/>
        <end position="76"/>
    </location>
</feature>
<evidence type="ECO:0000259" key="11">
    <source>
        <dbReference type="PROSITE" id="PS52002"/>
    </source>
</evidence>
<keyword evidence="6" id="KW-0508">mRNA splicing</keyword>
<evidence type="ECO:0000256" key="1">
    <source>
        <dbReference type="ARBA" id="ARBA00004123"/>
    </source>
</evidence>
<dbReference type="eggNOG" id="KOG3482">
    <property type="taxonomic scope" value="Eukaryota"/>
</dbReference>
<keyword evidence="5" id="KW-0694">RNA-binding</keyword>
<dbReference type="InterPro" id="IPR010920">
    <property type="entry name" value="LSM_dom_sf"/>
</dbReference>
<dbReference type="Gene3D" id="2.30.30.100">
    <property type="match status" value="1"/>
</dbReference>
<dbReference type="GeneID" id="24109830"/>
<name>R9P6K0_PSEHS</name>
<dbReference type="OrthoDB" id="409625at2759"/>